<comment type="caution">
    <text evidence="2">The sequence shown here is derived from an EMBL/GenBank/DDBJ whole genome shotgun (WGS) entry which is preliminary data.</text>
</comment>
<sequence length="60" mass="6565">MAWKLEQGLRLTIKVTPGVRSQHESGEEGWDACDEMLPGIQTATNGQSKDFALGPDDLVH</sequence>
<proteinExistence type="predicted"/>
<dbReference type="Proteomes" id="UP000248795">
    <property type="component" value="Unassembled WGS sequence"/>
</dbReference>
<evidence type="ECO:0000313" key="2">
    <source>
        <dbReference type="EMBL" id="PZF75828.1"/>
    </source>
</evidence>
<gene>
    <name evidence="2" type="ORF">DK847_16535</name>
</gene>
<protein>
    <submittedName>
        <fullName evidence="2">Uncharacterized protein</fullName>
    </submittedName>
</protein>
<feature type="region of interest" description="Disordered" evidence="1">
    <location>
        <begin position="40"/>
        <end position="60"/>
    </location>
</feature>
<dbReference type="RefSeq" id="WP_111199634.1">
    <property type="nucleotide sequence ID" value="NZ_QKVK01000008.1"/>
</dbReference>
<accession>A0A2W2B6Y4</accession>
<dbReference type="EMBL" id="QKVK01000008">
    <property type="protein sequence ID" value="PZF75828.1"/>
    <property type="molecule type" value="Genomic_DNA"/>
</dbReference>
<evidence type="ECO:0000256" key="1">
    <source>
        <dbReference type="SAM" id="MobiDB-lite"/>
    </source>
</evidence>
<evidence type="ECO:0000313" key="3">
    <source>
        <dbReference type="Proteomes" id="UP000248795"/>
    </source>
</evidence>
<name>A0A2W2B6Y4_9HYPH</name>
<organism evidence="2 3">
    <name type="scientific">Aestuariivirga litoralis</name>
    <dbReference type="NCBI Taxonomy" id="2650924"/>
    <lineage>
        <taxon>Bacteria</taxon>
        <taxon>Pseudomonadati</taxon>
        <taxon>Pseudomonadota</taxon>
        <taxon>Alphaproteobacteria</taxon>
        <taxon>Hyphomicrobiales</taxon>
        <taxon>Aestuariivirgaceae</taxon>
        <taxon>Aestuariivirga</taxon>
    </lineage>
</organism>
<keyword evidence="3" id="KW-1185">Reference proteome</keyword>
<dbReference type="AlphaFoldDB" id="A0A2W2B6Y4"/>
<reference evidence="3" key="1">
    <citation type="submission" date="2018-06" db="EMBL/GenBank/DDBJ databases">
        <title>Aestuariibacter litoralis strain KCTC 52945T.</title>
        <authorList>
            <person name="Li X."/>
            <person name="Salam N."/>
            <person name="Li J.-L."/>
            <person name="Chen Y.-M."/>
            <person name="Yang Z.-W."/>
            <person name="Zhang L.-Y."/>
            <person name="Han M.-X."/>
            <person name="Xiao M."/>
            <person name="Li W.-J."/>
        </authorList>
    </citation>
    <scope>NUCLEOTIDE SEQUENCE [LARGE SCALE GENOMIC DNA]</scope>
    <source>
        <strain evidence="3">KCTC 52945</strain>
    </source>
</reference>